<dbReference type="AlphaFoldDB" id="A0A0S7WFN7"/>
<name>A0A0S7WFN7_UNCT6</name>
<dbReference type="EMBL" id="LIZT01000084">
    <property type="protein sequence ID" value="KPJ48942.1"/>
    <property type="molecule type" value="Genomic_DNA"/>
</dbReference>
<protein>
    <submittedName>
        <fullName evidence="1">Uncharacterized protein</fullName>
    </submittedName>
</protein>
<dbReference type="Proteomes" id="UP000051124">
    <property type="component" value="Unassembled WGS sequence"/>
</dbReference>
<proteinExistence type="predicted"/>
<gene>
    <name evidence="1" type="ORF">AMJ40_06590</name>
</gene>
<evidence type="ECO:0000313" key="1">
    <source>
        <dbReference type="EMBL" id="KPJ48942.1"/>
    </source>
</evidence>
<comment type="caution">
    <text evidence="1">The sequence shown here is derived from an EMBL/GenBank/DDBJ whole genome shotgun (WGS) entry which is preliminary data.</text>
</comment>
<reference evidence="1 2" key="1">
    <citation type="journal article" date="2015" name="Microbiome">
        <title>Genomic resolution of linkages in carbon, nitrogen, and sulfur cycling among widespread estuary sediment bacteria.</title>
        <authorList>
            <person name="Baker B.J."/>
            <person name="Lazar C.S."/>
            <person name="Teske A.P."/>
            <person name="Dick G.J."/>
        </authorList>
    </citation>
    <scope>NUCLEOTIDE SEQUENCE [LARGE SCALE GENOMIC DNA]</scope>
    <source>
        <strain evidence="1">DG_26</strain>
    </source>
</reference>
<sequence>MFNRIFHVVIATSLTVSLFGEVEASRYERIRDFLSCKDSRAAGTPDYATYLTASPELFGAEAGEGGFLAVFVHATVPGGDVDTTYDGIVDLVCHEGVENGSAKIYPGFIPDTTSPQTSVQLSGGTAIVWIRDDEEEELIFTAVPRDSLKASIPSVLTIHPSSDSATRLLIDGNEKINAGEGMPNRYLIKAVDDSFLVDPSYTGFINPTKRVAITLSESNPNGSAYFVDLLWDTSGPSISTYLISGVANVFLFDTEPETLILVSTVSLGDLDPDTFTVEVLPPDEVMHVFLVSMSGSFGTVSVEKSVFALAFNFYSEMPDPSNNSSQVELRINDIIGTGSVSVSPSY</sequence>
<feature type="non-terminal residue" evidence="1">
    <location>
        <position position="346"/>
    </location>
</feature>
<accession>A0A0S7WFN7</accession>
<evidence type="ECO:0000313" key="2">
    <source>
        <dbReference type="Proteomes" id="UP000051124"/>
    </source>
</evidence>
<organism evidence="1 2">
    <name type="scientific">candidate division TA06 bacterium DG_26</name>
    <dbReference type="NCBI Taxonomy" id="1703771"/>
    <lineage>
        <taxon>Bacteria</taxon>
        <taxon>Bacteria division TA06</taxon>
    </lineage>
</organism>